<dbReference type="EMBL" id="KV750573">
    <property type="protein sequence ID" value="OCL04214.1"/>
    <property type="molecule type" value="Genomic_DNA"/>
</dbReference>
<evidence type="ECO:0000313" key="2">
    <source>
        <dbReference type="EMBL" id="OCL04214.1"/>
    </source>
</evidence>
<gene>
    <name evidence="2" type="ORF">AOQ84DRAFT_123532</name>
</gene>
<protein>
    <submittedName>
        <fullName evidence="2">Uncharacterized protein</fullName>
    </submittedName>
</protein>
<feature type="region of interest" description="Disordered" evidence="1">
    <location>
        <begin position="20"/>
        <end position="68"/>
    </location>
</feature>
<accession>A0A8E2JNX9</accession>
<sequence>MRTWDHNIKAFLYPGRLLLNTRSLSPPRRGRQPGRKAAGHDDRPGKGSRVTGQGTRDTGNGRRETGVG</sequence>
<evidence type="ECO:0000313" key="3">
    <source>
        <dbReference type="Proteomes" id="UP000250140"/>
    </source>
</evidence>
<proteinExistence type="predicted"/>
<evidence type="ECO:0000256" key="1">
    <source>
        <dbReference type="SAM" id="MobiDB-lite"/>
    </source>
</evidence>
<name>A0A8E2JNX9_9PEZI</name>
<dbReference type="Proteomes" id="UP000250140">
    <property type="component" value="Unassembled WGS sequence"/>
</dbReference>
<organism evidence="2 3">
    <name type="scientific">Glonium stellatum</name>
    <dbReference type="NCBI Taxonomy" id="574774"/>
    <lineage>
        <taxon>Eukaryota</taxon>
        <taxon>Fungi</taxon>
        <taxon>Dikarya</taxon>
        <taxon>Ascomycota</taxon>
        <taxon>Pezizomycotina</taxon>
        <taxon>Dothideomycetes</taxon>
        <taxon>Pleosporomycetidae</taxon>
        <taxon>Gloniales</taxon>
        <taxon>Gloniaceae</taxon>
        <taxon>Glonium</taxon>
    </lineage>
</organism>
<feature type="compositionally biased region" description="Basic and acidic residues" evidence="1">
    <location>
        <begin position="59"/>
        <end position="68"/>
    </location>
</feature>
<reference evidence="2 3" key="1">
    <citation type="journal article" date="2016" name="Nat. Commun.">
        <title>Ectomycorrhizal ecology is imprinted in the genome of the dominant symbiotic fungus Cenococcum geophilum.</title>
        <authorList>
            <consortium name="DOE Joint Genome Institute"/>
            <person name="Peter M."/>
            <person name="Kohler A."/>
            <person name="Ohm R.A."/>
            <person name="Kuo A."/>
            <person name="Krutzmann J."/>
            <person name="Morin E."/>
            <person name="Arend M."/>
            <person name="Barry K.W."/>
            <person name="Binder M."/>
            <person name="Choi C."/>
            <person name="Clum A."/>
            <person name="Copeland A."/>
            <person name="Grisel N."/>
            <person name="Haridas S."/>
            <person name="Kipfer T."/>
            <person name="LaButti K."/>
            <person name="Lindquist E."/>
            <person name="Lipzen A."/>
            <person name="Maire R."/>
            <person name="Meier B."/>
            <person name="Mihaltcheva S."/>
            <person name="Molinier V."/>
            <person name="Murat C."/>
            <person name="Poggeler S."/>
            <person name="Quandt C.A."/>
            <person name="Sperisen C."/>
            <person name="Tritt A."/>
            <person name="Tisserant E."/>
            <person name="Crous P.W."/>
            <person name="Henrissat B."/>
            <person name="Nehls U."/>
            <person name="Egli S."/>
            <person name="Spatafora J.W."/>
            <person name="Grigoriev I.V."/>
            <person name="Martin F.M."/>
        </authorList>
    </citation>
    <scope>NUCLEOTIDE SEQUENCE [LARGE SCALE GENOMIC DNA]</scope>
    <source>
        <strain evidence="2 3">CBS 207.34</strain>
    </source>
</reference>
<dbReference type="AlphaFoldDB" id="A0A8E2JNX9"/>
<keyword evidence="3" id="KW-1185">Reference proteome</keyword>